<evidence type="ECO:0000256" key="5">
    <source>
        <dbReference type="ARBA" id="ARBA00023098"/>
    </source>
</evidence>
<dbReference type="GO" id="GO:0050479">
    <property type="term" value="F:glyceryl-ether monooxygenase activity"/>
    <property type="evidence" value="ECO:0007669"/>
    <property type="project" value="TreeGrafter"/>
</dbReference>
<evidence type="ECO:0000256" key="1">
    <source>
        <dbReference type="ARBA" id="ARBA00004127"/>
    </source>
</evidence>
<gene>
    <name evidence="9" type="ORF">SAMN05192553_105104</name>
</gene>
<dbReference type="PANTHER" id="PTHR21624">
    <property type="entry name" value="STEROL DESATURASE-RELATED PROTEIN"/>
    <property type="match status" value="1"/>
</dbReference>
<dbReference type="Pfam" id="PF04116">
    <property type="entry name" value="FA_hydroxylase"/>
    <property type="match status" value="1"/>
</dbReference>
<keyword evidence="2 7" id="KW-0812">Transmembrane</keyword>
<dbReference type="RefSeq" id="WP_092176398.1">
    <property type="nucleotide sequence ID" value="NZ_FNZH01000005.1"/>
</dbReference>
<accession>A0A1H7A383</accession>
<dbReference type="STRING" id="1416801.SAMN05192553_105104"/>
<keyword evidence="5" id="KW-0443">Lipid metabolism</keyword>
<keyword evidence="4" id="KW-0560">Oxidoreductase</keyword>
<evidence type="ECO:0000256" key="3">
    <source>
        <dbReference type="ARBA" id="ARBA00022989"/>
    </source>
</evidence>
<evidence type="ECO:0000256" key="4">
    <source>
        <dbReference type="ARBA" id="ARBA00023002"/>
    </source>
</evidence>
<dbReference type="PANTHER" id="PTHR21624:SF1">
    <property type="entry name" value="ALKYLGLYCEROL MONOOXYGENASE"/>
    <property type="match status" value="1"/>
</dbReference>
<dbReference type="InterPro" id="IPR051689">
    <property type="entry name" value="Sterol_desaturase/TMEM195"/>
</dbReference>
<feature type="transmembrane region" description="Helical" evidence="7">
    <location>
        <begin position="135"/>
        <end position="163"/>
    </location>
</feature>
<keyword evidence="10" id="KW-1185">Reference proteome</keyword>
<comment type="subcellular location">
    <subcellularLocation>
        <location evidence="1">Endomembrane system</location>
        <topology evidence="1">Multi-pass membrane protein</topology>
    </subcellularLocation>
</comment>
<organism evidence="9 10">
    <name type="scientific">Cyclobacterium xiamenense</name>
    <dbReference type="NCBI Taxonomy" id="1297121"/>
    <lineage>
        <taxon>Bacteria</taxon>
        <taxon>Pseudomonadati</taxon>
        <taxon>Bacteroidota</taxon>
        <taxon>Cytophagia</taxon>
        <taxon>Cytophagales</taxon>
        <taxon>Cyclobacteriaceae</taxon>
        <taxon>Cyclobacterium</taxon>
    </lineage>
</organism>
<dbReference type="Proteomes" id="UP000199403">
    <property type="component" value="Unassembled WGS sequence"/>
</dbReference>
<dbReference type="GO" id="GO:0006643">
    <property type="term" value="P:membrane lipid metabolic process"/>
    <property type="evidence" value="ECO:0007669"/>
    <property type="project" value="TreeGrafter"/>
</dbReference>
<reference evidence="10" key="1">
    <citation type="submission" date="2016-10" db="EMBL/GenBank/DDBJ databases">
        <authorList>
            <person name="Varghese N."/>
            <person name="Submissions S."/>
        </authorList>
    </citation>
    <scope>NUCLEOTIDE SEQUENCE [LARGE SCALE GENOMIC DNA]</scope>
    <source>
        <strain evidence="10">IBRC-M 10761</strain>
    </source>
</reference>
<dbReference type="GO" id="GO:0008610">
    <property type="term" value="P:lipid biosynthetic process"/>
    <property type="evidence" value="ECO:0007669"/>
    <property type="project" value="InterPro"/>
</dbReference>
<keyword evidence="6 7" id="KW-0472">Membrane</keyword>
<dbReference type="EMBL" id="FNZH01000005">
    <property type="protein sequence ID" value="SEJ56320.1"/>
    <property type="molecule type" value="Genomic_DNA"/>
</dbReference>
<keyword evidence="3 7" id="KW-1133">Transmembrane helix</keyword>
<dbReference type="GO" id="GO:0005506">
    <property type="term" value="F:iron ion binding"/>
    <property type="evidence" value="ECO:0007669"/>
    <property type="project" value="InterPro"/>
</dbReference>
<evidence type="ECO:0000256" key="2">
    <source>
        <dbReference type="ARBA" id="ARBA00022692"/>
    </source>
</evidence>
<feature type="transmembrane region" description="Helical" evidence="7">
    <location>
        <begin position="75"/>
        <end position="93"/>
    </location>
</feature>
<dbReference type="GO" id="GO:0016020">
    <property type="term" value="C:membrane"/>
    <property type="evidence" value="ECO:0007669"/>
    <property type="project" value="GOC"/>
</dbReference>
<sequence>MDSINVYFLGFVFVALLAEIIWSTTKKKAVFNLKESVGNFGILVGNNLLKPLSLAWKYLVFDWVASFRFFEIPTGIFTIALTFLVTEFAYYWYHRLSHEVPVLWTLHHTHHSSIWMNLTTAVRLNWLGNFISPLFYIPLVLLGFSPEIIVTSLAVSLFFQFFLHTEAVGKLGFLEGIFFNTPSAHRVHHGSNEKYIDKNYGGMLILFDRLFGTYQKEEEKVKYGVTTGFLSHNPIVINFSPLLQFLKGSWKREKQRVREQGVNQLIRKQ</sequence>
<evidence type="ECO:0000313" key="9">
    <source>
        <dbReference type="EMBL" id="SEJ56320.1"/>
    </source>
</evidence>
<dbReference type="OrthoDB" id="9770329at2"/>
<name>A0A1H7A383_9BACT</name>
<proteinExistence type="predicted"/>
<evidence type="ECO:0000313" key="10">
    <source>
        <dbReference type="Proteomes" id="UP000199403"/>
    </source>
</evidence>
<dbReference type="AlphaFoldDB" id="A0A1H7A383"/>
<evidence type="ECO:0000256" key="7">
    <source>
        <dbReference type="SAM" id="Phobius"/>
    </source>
</evidence>
<feature type="domain" description="Fatty acid hydroxylase" evidence="8">
    <location>
        <begin position="80"/>
        <end position="213"/>
    </location>
</feature>
<dbReference type="GO" id="GO:0012505">
    <property type="term" value="C:endomembrane system"/>
    <property type="evidence" value="ECO:0007669"/>
    <property type="project" value="UniProtKB-SubCell"/>
</dbReference>
<evidence type="ECO:0000259" key="8">
    <source>
        <dbReference type="Pfam" id="PF04116"/>
    </source>
</evidence>
<evidence type="ECO:0000256" key="6">
    <source>
        <dbReference type="ARBA" id="ARBA00023136"/>
    </source>
</evidence>
<dbReference type="InterPro" id="IPR006694">
    <property type="entry name" value="Fatty_acid_hydroxylase"/>
</dbReference>
<protein>
    <submittedName>
        <fullName evidence="9">Sterol desaturase/sphingolipid hydroxylase, fatty acid hydroxylase superfamily</fullName>
    </submittedName>
</protein>
<feature type="transmembrane region" description="Helical" evidence="7">
    <location>
        <begin position="6"/>
        <end position="24"/>
    </location>
</feature>